<gene>
    <name evidence="2" type="ORF">BJ875DRAFT_466215</name>
</gene>
<dbReference type="Pfam" id="PF08316">
    <property type="entry name" value="Pal1"/>
    <property type="match status" value="1"/>
</dbReference>
<keyword evidence="3" id="KW-1185">Reference proteome</keyword>
<feature type="compositionally biased region" description="Basic residues" evidence="1">
    <location>
        <begin position="460"/>
        <end position="474"/>
    </location>
</feature>
<feature type="region of interest" description="Disordered" evidence="1">
    <location>
        <begin position="131"/>
        <end position="227"/>
    </location>
</feature>
<name>A0A9P7YFP1_9HELO</name>
<dbReference type="InterPro" id="IPR013226">
    <property type="entry name" value="Pal1"/>
</dbReference>
<organism evidence="2 3">
    <name type="scientific">Amylocarpus encephaloides</name>
    <dbReference type="NCBI Taxonomy" id="45428"/>
    <lineage>
        <taxon>Eukaryota</taxon>
        <taxon>Fungi</taxon>
        <taxon>Dikarya</taxon>
        <taxon>Ascomycota</taxon>
        <taxon>Pezizomycotina</taxon>
        <taxon>Leotiomycetes</taxon>
        <taxon>Helotiales</taxon>
        <taxon>Helotiales incertae sedis</taxon>
        <taxon>Amylocarpus</taxon>
    </lineage>
</organism>
<dbReference type="Proteomes" id="UP000824998">
    <property type="component" value="Unassembled WGS sequence"/>
</dbReference>
<dbReference type="OrthoDB" id="5389892at2759"/>
<evidence type="ECO:0000313" key="3">
    <source>
        <dbReference type="Proteomes" id="UP000824998"/>
    </source>
</evidence>
<evidence type="ECO:0000313" key="2">
    <source>
        <dbReference type="EMBL" id="KAG9232642.1"/>
    </source>
</evidence>
<dbReference type="GO" id="GO:0005737">
    <property type="term" value="C:cytoplasm"/>
    <property type="evidence" value="ECO:0007669"/>
    <property type="project" value="TreeGrafter"/>
</dbReference>
<feature type="compositionally biased region" description="Low complexity" evidence="1">
    <location>
        <begin position="133"/>
        <end position="152"/>
    </location>
</feature>
<dbReference type="EMBL" id="MU251538">
    <property type="protein sequence ID" value="KAG9232642.1"/>
    <property type="molecule type" value="Genomic_DNA"/>
</dbReference>
<feature type="compositionally biased region" description="Basic and acidic residues" evidence="1">
    <location>
        <begin position="436"/>
        <end position="446"/>
    </location>
</feature>
<dbReference type="PANTHER" id="PTHR28307">
    <property type="entry name" value="PROTEIN PAL1"/>
    <property type="match status" value="1"/>
</dbReference>
<accession>A0A9P7YFP1</accession>
<feature type="compositionally biased region" description="Low complexity" evidence="1">
    <location>
        <begin position="173"/>
        <end position="198"/>
    </location>
</feature>
<proteinExistence type="predicted"/>
<sequence length="474" mass="52239">MMSCLMVPELRIWLFRTPYSSAYSSLFEVPLLSSTTQSYISLPHPRHIDSPYSCSSISKRRPISKTRCLFRLSIIRRNSMEPPPDKEWASKYLLDPLTAPEHHEETGPGSHLTRNLSTTKGLAAAATYERYQKSSAGANSSKGSNTPTTSTYPTPPSSASPTRISFHPSNPYSAASSSRRQSAFGDFAKAGPSKSSKGSLEEHSGDYRRRRGGSLGERFPGDMSHRPLDQIRKDTKAAHRSPHLRKKHLPGADTIDSLDRSVFGGAYHHEGPYDATLLARNTSYKSSPVAAVQDSNTEALKATPRENIRDALDRHVPLSGTSVIPPGLAGLDGKVMRYEEGTDLMREPDAAGGAYKRWDHVKYHPDDLKGKGEPSFSIERALKDHKKDHRRVLSDGALAYEMQPQRPRLNLQSSVSGQDSTTSIRPANTANNKGMLHADYEADVRRSNTSGRGVGEGLKKRFGSLRRSKKTAEV</sequence>
<feature type="compositionally biased region" description="Polar residues" evidence="1">
    <location>
        <begin position="410"/>
        <end position="432"/>
    </location>
</feature>
<comment type="caution">
    <text evidence="2">The sequence shown here is derived from an EMBL/GenBank/DDBJ whole genome shotgun (WGS) entry which is preliminary data.</text>
</comment>
<feature type="region of interest" description="Disordered" evidence="1">
    <location>
        <begin position="404"/>
        <end position="474"/>
    </location>
</feature>
<dbReference type="AlphaFoldDB" id="A0A9P7YFP1"/>
<evidence type="ECO:0000256" key="1">
    <source>
        <dbReference type="SAM" id="MobiDB-lite"/>
    </source>
</evidence>
<dbReference type="PANTHER" id="PTHR28307:SF1">
    <property type="entry name" value="PAL1 CELL MORPHOLOGY PROTEIN"/>
    <property type="match status" value="1"/>
</dbReference>
<protein>
    <recommendedName>
        <fullName evidence="4">Pal1 cell morphology protein</fullName>
    </recommendedName>
</protein>
<evidence type="ECO:0008006" key="4">
    <source>
        <dbReference type="Google" id="ProtNLM"/>
    </source>
</evidence>
<reference evidence="2" key="1">
    <citation type="journal article" date="2021" name="IMA Fungus">
        <title>Genomic characterization of three marine fungi, including Emericellopsis atlantica sp. nov. with signatures of a generalist lifestyle and marine biomass degradation.</title>
        <authorList>
            <person name="Hagestad O.C."/>
            <person name="Hou L."/>
            <person name="Andersen J.H."/>
            <person name="Hansen E.H."/>
            <person name="Altermark B."/>
            <person name="Li C."/>
            <person name="Kuhnert E."/>
            <person name="Cox R.J."/>
            <person name="Crous P.W."/>
            <person name="Spatafora J.W."/>
            <person name="Lail K."/>
            <person name="Amirebrahimi M."/>
            <person name="Lipzen A."/>
            <person name="Pangilinan J."/>
            <person name="Andreopoulos W."/>
            <person name="Hayes R.D."/>
            <person name="Ng V."/>
            <person name="Grigoriev I.V."/>
            <person name="Jackson S.A."/>
            <person name="Sutton T.D.S."/>
            <person name="Dobson A.D.W."/>
            <person name="Rama T."/>
        </authorList>
    </citation>
    <scope>NUCLEOTIDE SEQUENCE</scope>
    <source>
        <strain evidence="2">TRa018bII</strain>
    </source>
</reference>